<proteinExistence type="predicted"/>
<keyword evidence="2" id="KW-1185">Reference proteome</keyword>
<dbReference type="Pfam" id="PF14460">
    <property type="entry name" value="Prok-E2_D"/>
    <property type="match status" value="1"/>
</dbReference>
<dbReference type="Proteomes" id="UP000247612">
    <property type="component" value="Unassembled WGS sequence"/>
</dbReference>
<reference evidence="1 2" key="1">
    <citation type="submission" date="2018-05" db="EMBL/GenBank/DDBJ databases">
        <title>Genomic Encyclopedia of Type Strains, Phase IV (KMG-IV): sequencing the most valuable type-strain genomes for metagenomic binning, comparative biology and taxonomic classification.</title>
        <authorList>
            <person name="Goeker M."/>
        </authorList>
    </citation>
    <scope>NUCLEOTIDE SEQUENCE [LARGE SCALE GENOMIC DNA]</scope>
    <source>
        <strain evidence="1 2">JC118</strain>
    </source>
</reference>
<accession>A0A318KPZ6</accession>
<dbReference type="AlphaFoldDB" id="A0A318KPZ6"/>
<name>A0A318KPZ6_9FIRM</name>
<evidence type="ECO:0000313" key="2">
    <source>
        <dbReference type="Proteomes" id="UP000247612"/>
    </source>
</evidence>
<gene>
    <name evidence="1" type="ORF">DES51_105224</name>
</gene>
<protein>
    <submittedName>
        <fullName evidence="1">E2/UBC family protein D</fullName>
    </submittedName>
</protein>
<dbReference type="STRING" id="1034346.GCA_000313565_00816"/>
<dbReference type="OrthoDB" id="1654865at2"/>
<dbReference type="EMBL" id="QJKH01000005">
    <property type="protein sequence ID" value="PXX79750.1"/>
    <property type="molecule type" value="Genomic_DNA"/>
</dbReference>
<organism evidence="1 2">
    <name type="scientific">Dielma fastidiosa</name>
    <dbReference type="NCBI Taxonomy" id="1034346"/>
    <lineage>
        <taxon>Bacteria</taxon>
        <taxon>Bacillati</taxon>
        <taxon>Bacillota</taxon>
        <taxon>Erysipelotrichia</taxon>
        <taxon>Erysipelotrichales</taxon>
        <taxon>Erysipelotrichaceae</taxon>
        <taxon>Dielma</taxon>
    </lineage>
</organism>
<sequence>MKEMIIRISDINEEAEILEVNKISNQEYFLSAPLKEIVKKINDYTTNPYANNHAKPYLLHSSIIGASDDFGSILINQPEHIRIVTYKDKAYKIHFPNALYIMYQNAGTVDSIKAFAYKQFDGTNTKLYRYPMPNMLGNNMICIGSAPRKISDCDYIKALENIIFTQYTHNTVNDIKSFKNTVDYFAYLSANEFPYHLLITDNKTLKDIVNG</sequence>
<evidence type="ECO:0000313" key="1">
    <source>
        <dbReference type="EMBL" id="PXX79750.1"/>
    </source>
</evidence>
<comment type="caution">
    <text evidence="1">The sequence shown here is derived from an EMBL/GenBank/DDBJ whole genome shotgun (WGS) entry which is preliminary data.</text>
</comment>
<dbReference type="InterPro" id="IPR032787">
    <property type="entry name" value="Prok-E2_D"/>
</dbReference>